<name>A0AAW1VRA2_RUBAR</name>
<dbReference type="EMBL" id="JBEDUW010000046">
    <property type="protein sequence ID" value="KAK9907017.1"/>
    <property type="molecule type" value="Genomic_DNA"/>
</dbReference>
<gene>
    <name evidence="1" type="ORF">M0R45_002514</name>
</gene>
<accession>A0AAW1VRA2</accession>
<proteinExistence type="predicted"/>
<protein>
    <submittedName>
        <fullName evidence="1">Uncharacterized protein</fullName>
    </submittedName>
</protein>
<dbReference type="AlphaFoldDB" id="A0AAW1VRA2"/>
<dbReference type="Proteomes" id="UP001457282">
    <property type="component" value="Unassembled WGS sequence"/>
</dbReference>
<evidence type="ECO:0000313" key="2">
    <source>
        <dbReference type="Proteomes" id="UP001457282"/>
    </source>
</evidence>
<evidence type="ECO:0000313" key="1">
    <source>
        <dbReference type="EMBL" id="KAK9907017.1"/>
    </source>
</evidence>
<keyword evidence="2" id="KW-1185">Reference proteome</keyword>
<comment type="caution">
    <text evidence="1">The sequence shown here is derived from an EMBL/GenBank/DDBJ whole genome shotgun (WGS) entry which is preliminary data.</text>
</comment>
<sequence>MAAAAETRLGGGWGRRTGWLNWTWLESSKGTDWVLDTEHGMRLRFALRFALVLDDGGSAVMADGLLIENREKRVVIYGIVIASWWGSEHGELRIEDGDCS</sequence>
<reference evidence="1 2" key="1">
    <citation type="journal article" date="2023" name="G3 (Bethesda)">
        <title>A chromosome-length genome assembly and annotation of blackberry (Rubus argutus, cv. 'Hillquist').</title>
        <authorList>
            <person name="Bruna T."/>
            <person name="Aryal R."/>
            <person name="Dudchenko O."/>
            <person name="Sargent D.J."/>
            <person name="Mead D."/>
            <person name="Buti M."/>
            <person name="Cavallini A."/>
            <person name="Hytonen T."/>
            <person name="Andres J."/>
            <person name="Pham M."/>
            <person name="Weisz D."/>
            <person name="Mascagni F."/>
            <person name="Usai G."/>
            <person name="Natali L."/>
            <person name="Bassil N."/>
            <person name="Fernandez G.E."/>
            <person name="Lomsadze A."/>
            <person name="Armour M."/>
            <person name="Olukolu B."/>
            <person name="Poorten T."/>
            <person name="Britton C."/>
            <person name="Davik J."/>
            <person name="Ashrafi H."/>
            <person name="Aiden E.L."/>
            <person name="Borodovsky M."/>
            <person name="Worthington M."/>
        </authorList>
    </citation>
    <scope>NUCLEOTIDE SEQUENCE [LARGE SCALE GENOMIC DNA]</scope>
    <source>
        <strain evidence="1">PI 553951</strain>
    </source>
</reference>
<organism evidence="1 2">
    <name type="scientific">Rubus argutus</name>
    <name type="common">Southern blackberry</name>
    <dbReference type="NCBI Taxonomy" id="59490"/>
    <lineage>
        <taxon>Eukaryota</taxon>
        <taxon>Viridiplantae</taxon>
        <taxon>Streptophyta</taxon>
        <taxon>Embryophyta</taxon>
        <taxon>Tracheophyta</taxon>
        <taxon>Spermatophyta</taxon>
        <taxon>Magnoliopsida</taxon>
        <taxon>eudicotyledons</taxon>
        <taxon>Gunneridae</taxon>
        <taxon>Pentapetalae</taxon>
        <taxon>rosids</taxon>
        <taxon>fabids</taxon>
        <taxon>Rosales</taxon>
        <taxon>Rosaceae</taxon>
        <taxon>Rosoideae</taxon>
        <taxon>Rosoideae incertae sedis</taxon>
        <taxon>Rubus</taxon>
    </lineage>
</organism>